<evidence type="ECO:0000256" key="3">
    <source>
        <dbReference type="ARBA" id="ARBA00022475"/>
    </source>
</evidence>
<protein>
    <submittedName>
        <fullName evidence="10">Branched-chain amino acid ABC transporter permease</fullName>
    </submittedName>
</protein>
<evidence type="ECO:0000256" key="2">
    <source>
        <dbReference type="ARBA" id="ARBA00022448"/>
    </source>
</evidence>
<dbReference type="RefSeq" id="WP_196985939.1">
    <property type="nucleotide sequence ID" value="NZ_JADWYS010000001.1"/>
</dbReference>
<dbReference type="GO" id="GO:0005886">
    <property type="term" value="C:plasma membrane"/>
    <property type="evidence" value="ECO:0007669"/>
    <property type="project" value="UniProtKB-SubCell"/>
</dbReference>
<feature type="transmembrane region" description="Helical" evidence="9">
    <location>
        <begin position="63"/>
        <end position="85"/>
    </location>
</feature>
<keyword evidence="5" id="KW-0029">Amino-acid transport</keyword>
<feature type="transmembrane region" description="Helical" evidence="9">
    <location>
        <begin position="140"/>
        <end position="160"/>
    </location>
</feature>
<dbReference type="CDD" id="cd06582">
    <property type="entry name" value="TM_PBP1_LivH_like"/>
    <property type="match status" value="1"/>
</dbReference>
<evidence type="ECO:0000256" key="1">
    <source>
        <dbReference type="ARBA" id="ARBA00004651"/>
    </source>
</evidence>
<reference evidence="10" key="1">
    <citation type="submission" date="2020-11" db="EMBL/GenBank/DDBJ databases">
        <title>Bacterial whole genome sequence for Caenimonas sp. DR4.4.</title>
        <authorList>
            <person name="Le V."/>
            <person name="Ko S.-R."/>
            <person name="Ahn C.-Y."/>
            <person name="Oh H.-M."/>
        </authorList>
    </citation>
    <scope>NUCLEOTIDE SEQUENCE</scope>
    <source>
        <strain evidence="10">DR4.4</strain>
    </source>
</reference>
<dbReference type="PANTHER" id="PTHR11795:SF451">
    <property type="entry name" value="ABC TRANSPORTER PERMEASE PROTEIN"/>
    <property type="match status" value="1"/>
</dbReference>
<feature type="transmembrane region" description="Helical" evidence="9">
    <location>
        <begin position="242"/>
        <end position="260"/>
    </location>
</feature>
<proteinExistence type="inferred from homology"/>
<evidence type="ECO:0000313" key="11">
    <source>
        <dbReference type="Proteomes" id="UP000651050"/>
    </source>
</evidence>
<dbReference type="PANTHER" id="PTHR11795">
    <property type="entry name" value="BRANCHED-CHAIN AMINO ACID TRANSPORT SYSTEM PERMEASE PROTEIN LIVH"/>
    <property type="match status" value="1"/>
</dbReference>
<feature type="transmembrane region" description="Helical" evidence="9">
    <location>
        <begin position="266"/>
        <end position="286"/>
    </location>
</feature>
<comment type="caution">
    <text evidence="10">The sequence shown here is derived from an EMBL/GenBank/DDBJ whole genome shotgun (WGS) entry which is preliminary data.</text>
</comment>
<dbReference type="Pfam" id="PF02653">
    <property type="entry name" value="BPD_transp_2"/>
    <property type="match status" value="1"/>
</dbReference>
<dbReference type="GO" id="GO:0006865">
    <property type="term" value="P:amino acid transport"/>
    <property type="evidence" value="ECO:0007669"/>
    <property type="project" value="UniProtKB-KW"/>
</dbReference>
<dbReference type="InterPro" id="IPR001851">
    <property type="entry name" value="ABC_transp_permease"/>
</dbReference>
<evidence type="ECO:0000256" key="5">
    <source>
        <dbReference type="ARBA" id="ARBA00022970"/>
    </source>
</evidence>
<dbReference type="EMBL" id="JADWYS010000001">
    <property type="protein sequence ID" value="MBG9388060.1"/>
    <property type="molecule type" value="Genomic_DNA"/>
</dbReference>
<organism evidence="10 11">
    <name type="scientific">Caenimonas aquaedulcis</name>
    <dbReference type="NCBI Taxonomy" id="2793270"/>
    <lineage>
        <taxon>Bacteria</taxon>
        <taxon>Pseudomonadati</taxon>
        <taxon>Pseudomonadota</taxon>
        <taxon>Betaproteobacteria</taxon>
        <taxon>Burkholderiales</taxon>
        <taxon>Comamonadaceae</taxon>
        <taxon>Caenimonas</taxon>
    </lineage>
</organism>
<keyword evidence="11" id="KW-1185">Reference proteome</keyword>
<comment type="similarity">
    <text evidence="8">Belongs to the binding-protein-dependent transport system permease family. LivHM subfamily.</text>
</comment>
<evidence type="ECO:0000256" key="7">
    <source>
        <dbReference type="ARBA" id="ARBA00023136"/>
    </source>
</evidence>
<name>A0A931H3S1_9BURK</name>
<keyword evidence="3" id="KW-1003">Cell membrane</keyword>
<keyword evidence="6 9" id="KW-1133">Transmembrane helix</keyword>
<gene>
    <name evidence="10" type="ORF">I5803_08515</name>
</gene>
<evidence type="ECO:0000256" key="4">
    <source>
        <dbReference type="ARBA" id="ARBA00022692"/>
    </source>
</evidence>
<keyword evidence="2" id="KW-0813">Transport</keyword>
<keyword evidence="7 9" id="KW-0472">Membrane</keyword>
<evidence type="ECO:0000256" key="6">
    <source>
        <dbReference type="ARBA" id="ARBA00022989"/>
    </source>
</evidence>
<feature type="transmembrane region" description="Helical" evidence="9">
    <location>
        <begin position="218"/>
        <end position="235"/>
    </location>
</feature>
<feature type="transmembrane region" description="Helical" evidence="9">
    <location>
        <begin position="97"/>
        <end position="120"/>
    </location>
</feature>
<feature type="transmembrane region" description="Helical" evidence="9">
    <location>
        <begin position="6"/>
        <end position="31"/>
    </location>
</feature>
<sequence>MDAFDIFLRQVLGGIATGSIYGSLALALVMIYQSTQKINFAQGEMAMFSTYIAWWLIAAGLPYWLAALATVAIALAIGALVELLVIRRISGGPPLSVIAVFIGLLLIFHSLAGAIFGNALQQFPSPFKGEIAGLSRMISVHSLGMLGVNLAVLLVLFLFFRYTRLGLAMRAAAFNPASSQLSGIPVPLMFTLGWGGASAVGAVAGMMVAPITYLDPDMMGGVLIYSFAGALLGGLTSPGGAMVGGIVVGILENILGAYVIGTELKLPAALVLIILVLLVWPSGVFGRRIVSRV</sequence>
<dbReference type="AlphaFoldDB" id="A0A931H3S1"/>
<dbReference type="InterPro" id="IPR052157">
    <property type="entry name" value="BCAA_transport_permease"/>
</dbReference>
<dbReference type="GO" id="GO:0022857">
    <property type="term" value="F:transmembrane transporter activity"/>
    <property type="evidence" value="ECO:0007669"/>
    <property type="project" value="InterPro"/>
</dbReference>
<feature type="transmembrane region" description="Helical" evidence="9">
    <location>
        <begin position="38"/>
        <end position="57"/>
    </location>
</feature>
<evidence type="ECO:0000256" key="9">
    <source>
        <dbReference type="SAM" id="Phobius"/>
    </source>
</evidence>
<keyword evidence="4 9" id="KW-0812">Transmembrane</keyword>
<dbReference type="Proteomes" id="UP000651050">
    <property type="component" value="Unassembled WGS sequence"/>
</dbReference>
<evidence type="ECO:0000256" key="8">
    <source>
        <dbReference type="ARBA" id="ARBA00037998"/>
    </source>
</evidence>
<evidence type="ECO:0000313" key="10">
    <source>
        <dbReference type="EMBL" id="MBG9388060.1"/>
    </source>
</evidence>
<feature type="transmembrane region" description="Helical" evidence="9">
    <location>
        <begin position="188"/>
        <end position="212"/>
    </location>
</feature>
<accession>A0A931H3S1</accession>
<comment type="subcellular location">
    <subcellularLocation>
        <location evidence="1">Cell membrane</location>
        <topology evidence="1">Multi-pass membrane protein</topology>
    </subcellularLocation>
</comment>